<dbReference type="Pfam" id="PF01966">
    <property type="entry name" value="HD"/>
    <property type="match status" value="1"/>
</dbReference>
<dbReference type="KEGG" id="glz:GLAREA_09026"/>
<dbReference type="InterPro" id="IPR003607">
    <property type="entry name" value="HD/PDEase_dom"/>
</dbReference>
<feature type="chain" id="PRO_5004508766" description="HD domain-containing protein" evidence="1">
    <location>
        <begin position="18"/>
        <end position="252"/>
    </location>
</feature>
<keyword evidence="1" id="KW-0732">Signal</keyword>
<dbReference type="RefSeq" id="XP_008076178.1">
    <property type="nucleotide sequence ID" value="XM_008077987.1"/>
</dbReference>
<dbReference type="EMBL" id="KE145352">
    <property type="protein sequence ID" value="EPE36863.1"/>
    <property type="molecule type" value="Genomic_DNA"/>
</dbReference>
<dbReference type="AlphaFoldDB" id="S3EFA7"/>
<organism evidence="3 4">
    <name type="scientific">Glarea lozoyensis (strain ATCC 20868 / MF5171)</name>
    <dbReference type="NCBI Taxonomy" id="1116229"/>
    <lineage>
        <taxon>Eukaryota</taxon>
        <taxon>Fungi</taxon>
        <taxon>Dikarya</taxon>
        <taxon>Ascomycota</taxon>
        <taxon>Pezizomycotina</taxon>
        <taxon>Leotiomycetes</taxon>
        <taxon>Helotiales</taxon>
        <taxon>Helotiaceae</taxon>
        <taxon>Glarea</taxon>
    </lineage>
</organism>
<dbReference type="CDD" id="cd00077">
    <property type="entry name" value="HDc"/>
    <property type="match status" value="1"/>
</dbReference>
<dbReference type="STRING" id="1116229.S3EFA7"/>
<dbReference type="PANTHER" id="PTHR35569:SF1">
    <property type="entry name" value="CYANAMIDE HYDRATASE DDI2-RELATED"/>
    <property type="match status" value="1"/>
</dbReference>
<evidence type="ECO:0000313" key="4">
    <source>
        <dbReference type="Proteomes" id="UP000016922"/>
    </source>
</evidence>
<dbReference type="Proteomes" id="UP000016922">
    <property type="component" value="Unassembled WGS sequence"/>
</dbReference>
<keyword evidence="4" id="KW-1185">Reference proteome</keyword>
<dbReference type="PANTHER" id="PTHR35569">
    <property type="entry name" value="CYANAMIDE HYDRATASE DDI2-RELATED"/>
    <property type="match status" value="1"/>
</dbReference>
<sequence length="252" mass="28798">MFSLTIILAAIFAMGAAFPHPHDIAITRYPTRLLAGVTVPDTPLITKSIAFARQNSDNFTFNHVMRSWLFGEIVASSDPIYKFRDREAVAIAAILHDLGWSFNQDLISKNKRFEVDGANSARDFLIREGEKGRWDKHRLQLVWDIISLHTQPSIWMYKEIEAQAASLGIALDFRQPEQSPGGVITRKAWNQITHEFPRLNFRESLKNISVGFCITKPETTYDNFIRDFGEAFVPGYKYVSFLDSVWKNVPDN</sequence>
<dbReference type="SUPFAM" id="SSF109604">
    <property type="entry name" value="HD-domain/PDEase-like"/>
    <property type="match status" value="1"/>
</dbReference>
<reference evidence="3 4" key="1">
    <citation type="journal article" date="2013" name="BMC Genomics">
        <title>Genomics-driven discovery of the pneumocandin biosynthetic gene cluster in the fungus Glarea lozoyensis.</title>
        <authorList>
            <person name="Chen L."/>
            <person name="Yue Q."/>
            <person name="Zhang X."/>
            <person name="Xiang M."/>
            <person name="Wang C."/>
            <person name="Li S."/>
            <person name="Che Y."/>
            <person name="Ortiz-Lopez F.J."/>
            <person name="Bills G.F."/>
            <person name="Liu X."/>
            <person name="An Z."/>
        </authorList>
    </citation>
    <scope>NUCLEOTIDE SEQUENCE [LARGE SCALE GENOMIC DNA]</scope>
    <source>
        <strain evidence="4">ATCC 20868 / MF5171</strain>
    </source>
</reference>
<gene>
    <name evidence="3" type="ORF">GLAREA_09026</name>
</gene>
<feature type="domain" description="HD" evidence="2">
    <location>
        <begin position="60"/>
        <end position="159"/>
    </location>
</feature>
<accession>S3EFA7</accession>
<proteinExistence type="predicted"/>
<dbReference type="GeneID" id="19468074"/>
<dbReference type="OMA" id="HPRGDFK"/>
<protein>
    <recommendedName>
        <fullName evidence="2">HD domain-containing protein</fullName>
    </recommendedName>
</protein>
<evidence type="ECO:0000259" key="2">
    <source>
        <dbReference type="Pfam" id="PF01966"/>
    </source>
</evidence>
<evidence type="ECO:0000256" key="1">
    <source>
        <dbReference type="SAM" id="SignalP"/>
    </source>
</evidence>
<evidence type="ECO:0000313" key="3">
    <source>
        <dbReference type="EMBL" id="EPE36863.1"/>
    </source>
</evidence>
<dbReference type="eggNOG" id="ENOG502SPZ7">
    <property type="taxonomic scope" value="Eukaryota"/>
</dbReference>
<feature type="signal peptide" evidence="1">
    <location>
        <begin position="1"/>
        <end position="17"/>
    </location>
</feature>
<dbReference type="OrthoDB" id="2378324at2759"/>
<dbReference type="InterPro" id="IPR006674">
    <property type="entry name" value="HD_domain"/>
</dbReference>
<dbReference type="HOGENOM" id="CLU_070871_1_1_1"/>
<name>S3EFA7_GLAL2</name>
<dbReference type="Gene3D" id="1.10.3210.10">
    <property type="entry name" value="Hypothetical protein af1432"/>
    <property type="match status" value="1"/>
</dbReference>